<proteinExistence type="predicted"/>
<reference evidence="2 3" key="1">
    <citation type="submission" date="2014-04" db="EMBL/GenBank/DDBJ databases">
        <authorList>
            <consortium name="DOE Joint Genome Institute"/>
            <person name="Kuo A."/>
            <person name="Kohler A."/>
            <person name="Nagy L.G."/>
            <person name="Floudas D."/>
            <person name="Copeland A."/>
            <person name="Barry K.W."/>
            <person name="Cichocki N."/>
            <person name="Veneault-Fourrey C."/>
            <person name="LaButti K."/>
            <person name="Lindquist E.A."/>
            <person name="Lipzen A."/>
            <person name="Lundell T."/>
            <person name="Morin E."/>
            <person name="Murat C."/>
            <person name="Sun H."/>
            <person name="Tunlid A."/>
            <person name="Henrissat B."/>
            <person name="Grigoriev I.V."/>
            <person name="Hibbett D.S."/>
            <person name="Martin F."/>
            <person name="Nordberg H.P."/>
            <person name="Cantor M.N."/>
            <person name="Hua S.X."/>
        </authorList>
    </citation>
    <scope>NUCLEOTIDE SEQUENCE [LARGE SCALE GENOMIC DNA]</scope>
    <source>
        <strain evidence="2 3">Foug A</strain>
    </source>
</reference>
<dbReference type="Proteomes" id="UP000053989">
    <property type="component" value="Unassembled WGS sequence"/>
</dbReference>
<dbReference type="AlphaFoldDB" id="A0A0C3A1B9"/>
<protein>
    <submittedName>
        <fullName evidence="2">Uncharacterized protein</fullName>
    </submittedName>
</protein>
<feature type="compositionally biased region" description="Basic and acidic residues" evidence="1">
    <location>
        <begin position="86"/>
        <end position="104"/>
    </location>
</feature>
<feature type="region of interest" description="Disordered" evidence="1">
    <location>
        <begin position="65"/>
        <end position="104"/>
    </location>
</feature>
<evidence type="ECO:0000313" key="3">
    <source>
        <dbReference type="Proteomes" id="UP000053989"/>
    </source>
</evidence>
<keyword evidence="3" id="KW-1185">Reference proteome</keyword>
<organism evidence="2 3">
    <name type="scientific">Scleroderma citrinum Foug A</name>
    <dbReference type="NCBI Taxonomy" id="1036808"/>
    <lineage>
        <taxon>Eukaryota</taxon>
        <taxon>Fungi</taxon>
        <taxon>Dikarya</taxon>
        <taxon>Basidiomycota</taxon>
        <taxon>Agaricomycotina</taxon>
        <taxon>Agaricomycetes</taxon>
        <taxon>Agaricomycetidae</taxon>
        <taxon>Boletales</taxon>
        <taxon>Sclerodermatineae</taxon>
        <taxon>Sclerodermataceae</taxon>
        <taxon>Scleroderma</taxon>
    </lineage>
</organism>
<evidence type="ECO:0000313" key="2">
    <source>
        <dbReference type="EMBL" id="KIM67453.1"/>
    </source>
</evidence>
<dbReference type="HOGENOM" id="CLU_1797624_0_0_1"/>
<evidence type="ECO:0000256" key="1">
    <source>
        <dbReference type="SAM" id="MobiDB-lite"/>
    </source>
</evidence>
<name>A0A0C3A1B9_9AGAM</name>
<reference evidence="3" key="2">
    <citation type="submission" date="2015-01" db="EMBL/GenBank/DDBJ databases">
        <title>Evolutionary Origins and Diversification of the Mycorrhizal Mutualists.</title>
        <authorList>
            <consortium name="DOE Joint Genome Institute"/>
            <consortium name="Mycorrhizal Genomics Consortium"/>
            <person name="Kohler A."/>
            <person name="Kuo A."/>
            <person name="Nagy L.G."/>
            <person name="Floudas D."/>
            <person name="Copeland A."/>
            <person name="Barry K.W."/>
            <person name="Cichocki N."/>
            <person name="Veneault-Fourrey C."/>
            <person name="LaButti K."/>
            <person name="Lindquist E.A."/>
            <person name="Lipzen A."/>
            <person name="Lundell T."/>
            <person name="Morin E."/>
            <person name="Murat C."/>
            <person name="Riley R."/>
            <person name="Ohm R."/>
            <person name="Sun H."/>
            <person name="Tunlid A."/>
            <person name="Henrissat B."/>
            <person name="Grigoriev I.V."/>
            <person name="Hibbett D.S."/>
            <person name="Martin F."/>
        </authorList>
    </citation>
    <scope>NUCLEOTIDE SEQUENCE [LARGE SCALE GENOMIC DNA]</scope>
    <source>
        <strain evidence="3">Foug A</strain>
    </source>
</reference>
<sequence>MAHPTKQQWQAKSQRALGAKTFNNGFVQDFLRTTLDPDYEPDTWPDEVDSDTQSLKDMAFSILDDSDINEGNSDDSDSDADIICTGEKRKTGKEVNKAPDDEKTDDYIERYHEFIQKTLQKDDAKLPKWSMPSYTGTGCTTTYL</sequence>
<feature type="compositionally biased region" description="Acidic residues" evidence="1">
    <location>
        <begin position="65"/>
        <end position="80"/>
    </location>
</feature>
<dbReference type="EMBL" id="KN822012">
    <property type="protein sequence ID" value="KIM67453.1"/>
    <property type="molecule type" value="Genomic_DNA"/>
</dbReference>
<accession>A0A0C3A1B9</accession>
<dbReference type="InParanoid" id="A0A0C3A1B9"/>
<gene>
    <name evidence="2" type="ORF">SCLCIDRAFT_7465</name>
</gene>